<reference evidence="2" key="2">
    <citation type="journal article" date="2024" name="Plant">
        <title>Genomic evolution and insights into agronomic trait innovations of Sesamum species.</title>
        <authorList>
            <person name="Miao H."/>
            <person name="Wang L."/>
            <person name="Qu L."/>
            <person name="Liu H."/>
            <person name="Sun Y."/>
            <person name="Le M."/>
            <person name="Wang Q."/>
            <person name="Wei S."/>
            <person name="Zheng Y."/>
            <person name="Lin W."/>
            <person name="Duan Y."/>
            <person name="Cao H."/>
            <person name="Xiong S."/>
            <person name="Wang X."/>
            <person name="Wei L."/>
            <person name="Li C."/>
            <person name="Ma Q."/>
            <person name="Ju M."/>
            <person name="Zhao R."/>
            <person name="Li G."/>
            <person name="Mu C."/>
            <person name="Tian Q."/>
            <person name="Mei H."/>
            <person name="Zhang T."/>
            <person name="Gao T."/>
            <person name="Zhang H."/>
        </authorList>
    </citation>
    <scope>NUCLEOTIDE SEQUENCE</scope>
    <source>
        <strain evidence="2">KEN1</strain>
    </source>
</reference>
<dbReference type="Pfam" id="PF12937">
    <property type="entry name" value="F-box-like"/>
    <property type="match status" value="1"/>
</dbReference>
<dbReference type="CDD" id="cd09917">
    <property type="entry name" value="F-box_SF"/>
    <property type="match status" value="1"/>
</dbReference>
<dbReference type="Gene3D" id="1.20.1280.50">
    <property type="match status" value="1"/>
</dbReference>
<comment type="caution">
    <text evidence="2">The sequence shown here is derived from an EMBL/GenBank/DDBJ whole genome shotgun (WGS) entry which is preliminary data.</text>
</comment>
<dbReference type="AlphaFoldDB" id="A0AAW2VXZ5"/>
<dbReference type="SUPFAM" id="SSF81383">
    <property type="entry name" value="F-box domain"/>
    <property type="match status" value="1"/>
</dbReference>
<accession>A0AAW2VXZ5</accession>
<dbReference type="PROSITE" id="PS50181">
    <property type="entry name" value="FBOX"/>
    <property type="match status" value="1"/>
</dbReference>
<name>A0AAW2VXZ5_9LAMI</name>
<organism evidence="2">
    <name type="scientific">Sesamum latifolium</name>
    <dbReference type="NCBI Taxonomy" id="2727402"/>
    <lineage>
        <taxon>Eukaryota</taxon>
        <taxon>Viridiplantae</taxon>
        <taxon>Streptophyta</taxon>
        <taxon>Embryophyta</taxon>
        <taxon>Tracheophyta</taxon>
        <taxon>Spermatophyta</taxon>
        <taxon>Magnoliopsida</taxon>
        <taxon>eudicotyledons</taxon>
        <taxon>Gunneridae</taxon>
        <taxon>Pentapetalae</taxon>
        <taxon>asterids</taxon>
        <taxon>lamiids</taxon>
        <taxon>Lamiales</taxon>
        <taxon>Pedaliaceae</taxon>
        <taxon>Sesamum</taxon>
    </lineage>
</organism>
<protein>
    <submittedName>
        <fullName evidence="2">F-box protein</fullName>
    </submittedName>
</protein>
<evidence type="ECO:0000259" key="1">
    <source>
        <dbReference type="PROSITE" id="PS50181"/>
    </source>
</evidence>
<dbReference type="InterPro" id="IPR001810">
    <property type="entry name" value="F-box_dom"/>
</dbReference>
<sequence length="199" mass="22752">MHSGVSNSNGELQSGTSAAFMKDRRADALGDLRVLPDEILCNILTTLTPRDVARLSCVSRLDLPQAYNEASRRPLQFDGEPILDIIPLFLDVFRGDSHLLKQFLQSYRLPLLRKESLKESVENSRFSRLSYRAMCYCILHDENVLGVIFSLWTELRTATSWEEVEEKFSRMIVGLGTTFKMWTSLDEQCLRPLANSFNQ</sequence>
<gene>
    <name evidence="2" type="ORF">Slati_2602900</name>
</gene>
<reference evidence="2" key="1">
    <citation type="submission" date="2020-06" db="EMBL/GenBank/DDBJ databases">
        <authorList>
            <person name="Li T."/>
            <person name="Hu X."/>
            <person name="Zhang T."/>
            <person name="Song X."/>
            <person name="Zhang H."/>
            <person name="Dai N."/>
            <person name="Sheng W."/>
            <person name="Hou X."/>
            <person name="Wei L."/>
        </authorList>
    </citation>
    <scope>NUCLEOTIDE SEQUENCE</scope>
    <source>
        <strain evidence="2">KEN1</strain>
        <tissue evidence="2">Leaf</tissue>
    </source>
</reference>
<proteinExistence type="predicted"/>
<feature type="domain" description="F-box" evidence="1">
    <location>
        <begin position="29"/>
        <end position="60"/>
    </location>
</feature>
<dbReference type="EMBL" id="JACGWN010000009">
    <property type="protein sequence ID" value="KAL0432686.1"/>
    <property type="molecule type" value="Genomic_DNA"/>
</dbReference>
<evidence type="ECO:0000313" key="2">
    <source>
        <dbReference type="EMBL" id="KAL0432686.1"/>
    </source>
</evidence>
<dbReference type="InterPro" id="IPR036047">
    <property type="entry name" value="F-box-like_dom_sf"/>
</dbReference>